<dbReference type="GO" id="GO:0004326">
    <property type="term" value="F:tetrahydrofolylpolyglutamate synthase activity"/>
    <property type="evidence" value="ECO:0007669"/>
    <property type="project" value="UniProtKB-EC"/>
</dbReference>
<keyword evidence="22" id="KW-1185">Reference proteome</keyword>
<evidence type="ECO:0000256" key="18">
    <source>
        <dbReference type="PIRNR" id="PIRNR001563"/>
    </source>
</evidence>
<evidence type="ECO:0000256" key="6">
    <source>
        <dbReference type="ARBA" id="ARBA00013023"/>
    </source>
</evidence>
<evidence type="ECO:0000256" key="9">
    <source>
        <dbReference type="ARBA" id="ARBA00022598"/>
    </source>
</evidence>
<evidence type="ECO:0000256" key="4">
    <source>
        <dbReference type="ARBA" id="ARBA00008276"/>
    </source>
</evidence>
<dbReference type="EC" id="6.3.2.17" evidence="7"/>
<dbReference type="GO" id="GO:0046656">
    <property type="term" value="P:folic acid biosynthetic process"/>
    <property type="evidence" value="ECO:0007669"/>
    <property type="project" value="UniProtKB-KW"/>
</dbReference>
<keyword evidence="13" id="KW-0460">Magnesium</keyword>
<evidence type="ECO:0000256" key="15">
    <source>
        <dbReference type="ARBA" id="ARBA00030592"/>
    </source>
</evidence>
<dbReference type="AlphaFoldDB" id="A0A419V6R0"/>
<dbReference type="GO" id="GO:0046872">
    <property type="term" value="F:metal ion binding"/>
    <property type="evidence" value="ECO:0007669"/>
    <property type="project" value="UniProtKB-KW"/>
</dbReference>
<dbReference type="GO" id="GO:0005524">
    <property type="term" value="F:ATP binding"/>
    <property type="evidence" value="ECO:0007669"/>
    <property type="project" value="UniProtKB-KW"/>
</dbReference>
<evidence type="ECO:0000256" key="5">
    <source>
        <dbReference type="ARBA" id="ARBA00011245"/>
    </source>
</evidence>
<evidence type="ECO:0000256" key="12">
    <source>
        <dbReference type="ARBA" id="ARBA00022840"/>
    </source>
</evidence>
<evidence type="ECO:0000256" key="7">
    <source>
        <dbReference type="ARBA" id="ARBA00013025"/>
    </source>
</evidence>
<evidence type="ECO:0000256" key="14">
    <source>
        <dbReference type="ARBA" id="ARBA00022909"/>
    </source>
</evidence>
<comment type="caution">
    <text evidence="21">The sequence shown here is derived from an EMBL/GenBank/DDBJ whole genome shotgun (WGS) entry which is preliminary data.</text>
</comment>
<keyword evidence="14" id="KW-0289">Folate biosynthesis</keyword>
<dbReference type="InterPro" id="IPR001645">
    <property type="entry name" value="Folylpolyglutamate_synth"/>
</dbReference>
<comment type="similarity">
    <text evidence="4 18">Belongs to the folylpolyglutamate synthase family.</text>
</comment>
<dbReference type="EMBL" id="RAPK01000007">
    <property type="protein sequence ID" value="RKD75673.1"/>
    <property type="molecule type" value="Genomic_DNA"/>
</dbReference>
<dbReference type="PANTHER" id="PTHR11136:SF0">
    <property type="entry name" value="DIHYDROFOLATE SYNTHETASE-RELATED"/>
    <property type="match status" value="1"/>
</dbReference>
<name>A0A419V6R0_9BACL</name>
<gene>
    <name evidence="21" type="ORF">ATL39_1374</name>
</gene>
<keyword evidence="9 18" id="KW-0436">Ligase</keyword>
<accession>A0A419V6R0</accession>
<evidence type="ECO:0000313" key="21">
    <source>
        <dbReference type="EMBL" id="RKD75673.1"/>
    </source>
</evidence>
<dbReference type="InterPro" id="IPR036565">
    <property type="entry name" value="Mur-like_cat_sf"/>
</dbReference>
<dbReference type="NCBIfam" id="TIGR01499">
    <property type="entry name" value="folC"/>
    <property type="match status" value="1"/>
</dbReference>
<evidence type="ECO:0000256" key="8">
    <source>
        <dbReference type="ARBA" id="ARBA00019357"/>
    </source>
</evidence>
<reference evidence="21 22" key="1">
    <citation type="submission" date="2018-09" db="EMBL/GenBank/DDBJ databases">
        <title>Genomic Encyclopedia of Archaeal and Bacterial Type Strains, Phase II (KMG-II): from individual species to whole genera.</title>
        <authorList>
            <person name="Goeker M."/>
        </authorList>
    </citation>
    <scope>NUCLEOTIDE SEQUENCE [LARGE SCALE GENOMIC DNA]</scope>
    <source>
        <strain evidence="21 22">DSM 17008</strain>
    </source>
</reference>
<comment type="catalytic activity">
    <reaction evidence="17">
        <text>7,8-dihydropteroate + L-glutamate + ATP = 7,8-dihydrofolate + ADP + phosphate + H(+)</text>
        <dbReference type="Rhea" id="RHEA:23584"/>
        <dbReference type="ChEBI" id="CHEBI:15378"/>
        <dbReference type="ChEBI" id="CHEBI:17839"/>
        <dbReference type="ChEBI" id="CHEBI:29985"/>
        <dbReference type="ChEBI" id="CHEBI:30616"/>
        <dbReference type="ChEBI" id="CHEBI:43474"/>
        <dbReference type="ChEBI" id="CHEBI:57451"/>
        <dbReference type="ChEBI" id="CHEBI:456216"/>
        <dbReference type="EC" id="6.3.2.12"/>
    </reaction>
</comment>
<dbReference type="Gene3D" id="3.40.1190.10">
    <property type="entry name" value="Mur-like, catalytic domain"/>
    <property type="match status" value="1"/>
</dbReference>
<feature type="domain" description="Mur ligase central" evidence="20">
    <location>
        <begin position="139"/>
        <end position="274"/>
    </location>
</feature>
<dbReference type="SUPFAM" id="SSF53623">
    <property type="entry name" value="MurD-like peptide ligases, catalytic domain"/>
    <property type="match status" value="1"/>
</dbReference>
<dbReference type="InterPro" id="IPR004101">
    <property type="entry name" value="Mur_ligase_C"/>
</dbReference>
<evidence type="ECO:0000259" key="20">
    <source>
        <dbReference type="Pfam" id="PF08245"/>
    </source>
</evidence>
<evidence type="ECO:0000256" key="11">
    <source>
        <dbReference type="ARBA" id="ARBA00022741"/>
    </source>
</evidence>
<comment type="subunit">
    <text evidence="5">Monomer.</text>
</comment>
<dbReference type="FunFam" id="3.40.1190.10:FF:000004">
    <property type="entry name" value="Dihydrofolate synthase/folylpolyglutamate synthase"/>
    <property type="match status" value="1"/>
</dbReference>
<dbReference type="PANTHER" id="PTHR11136">
    <property type="entry name" value="FOLYLPOLYGLUTAMATE SYNTHASE-RELATED"/>
    <property type="match status" value="1"/>
</dbReference>
<comment type="cofactor">
    <cofactor evidence="1">
        <name>Mg(2+)</name>
        <dbReference type="ChEBI" id="CHEBI:18420"/>
    </cofactor>
</comment>
<evidence type="ECO:0000256" key="2">
    <source>
        <dbReference type="ARBA" id="ARBA00004799"/>
    </source>
</evidence>
<evidence type="ECO:0000259" key="19">
    <source>
        <dbReference type="Pfam" id="PF02875"/>
    </source>
</evidence>
<comment type="catalytic activity">
    <reaction evidence="16">
        <text>(6S)-5,6,7,8-tetrahydrofolyl-(gamma-L-Glu)(n) + L-glutamate + ATP = (6S)-5,6,7,8-tetrahydrofolyl-(gamma-L-Glu)(n+1) + ADP + phosphate + H(+)</text>
        <dbReference type="Rhea" id="RHEA:10580"/>
        <dbReference type="Rhea" id="RHEA-COMP:14738"/>
        <dbReference type="Rhea" id="RHEA-COMP:14740"/>
        <dbReference type="ChEBI" id="CHEBI:15378"/>
        <dbReference type="ChEBI" id="CHEBI:29985"/>
        <dbReference type="ChEBI" id="CHEBI:30616"/>
        <dbReference type="ChEBI" id="CHEBI:43474"/>
        <dbReference type="ChEBI" id="CHEBI:141005"/>
        <dbReference type="ChEBI" id="CHEBI:456216"/>
        <dbReference type="EC" id="6.3.2.17"/>
    </reaction>
</comment>
<dbReference type="Gene3D" id="3.90.190.20">
    <property type="entry name" value="Mur ligase, C-terminal domain"/>
    <property type="match status" value="1"/>
</dbReference>
<dbReference type="SUPFAM" id="SSF53244">
    <property type="entry name" value="MurD-like peptide ligases, peptide-binding domain"/>
    <property type="match status" value="1"/>
</dbReference>
<dbReference type="OrthoDB" id="9809356at2"/>
<evidence type="ECO:0000256" key="3">
    <source>
        <dbReference type="ARBA" id="ARBA00005150"/>
    </source>
</evidence>
<evidence type="ECO:0000256" key="13">
    <source>
        <dbReference type="ARBA" id="ARBA00022842"/>
    </source>
</evidence>
<proteinExistence type="inferred from homology"/>
<dbReference type="GO" id="GO:0008841">
    <property type="term" value="F:dihydrofolate synthase activity"/>
    <property type="evidence" value="ECO:0007669"/>
    <property type="project" value="UniProtKB-EC"/>
</dbReference>
<dbReference type="InterPro" id="IPR018109">
    <property type="entry name" value="Folylpolyglutamate_synth_CS"/>
</dbReference>
<protein>
    <recommendedName>
        <fullName evidence="8">Dihydrofolate synthase/folylpolyglutamate synthase</fullName>
        <ecNumber evidence="6">6.3.2.12</ecNumber>
        <ecNumber evidence="7">6.3.2.17</ecNumber>
    </recommendedName>
    <alternativeName>
        <fullName evidence="15">Tetrahydrofolylpolyglutamate synthase</fullName>
    </alternativeName>
</protein>
<organism evidence="21 22">
    <name type="scientific">Sinobaca qinghaiensis</name>
    <dbReference type="NCBI Taxonomy" id="342944"/>
    <lineage>
        <taxon>Bacteria</taxon>
        <taxon>Bacillati</taxon>
        <taxon>Bacillota</taxon>
        <taxon>Bacilli</taxon>
        <taxon>Bacillales</taxon>
        <taxon>Sporolactobacillaceae</taxon>
        <taxon>Sinobaca</taxon>
    </lineage>
</organism>
<dbReference type="Proteomes" id="UP000285120">
    <property type="component" value="Unassembled WGS sequence"/>
</dbReference>
<dbReference type="InterPro" id="IPR013221">
    <property type="entry name" value="Mur_ligase_cen"/>
</dbReference>
<keyword evidence="11 18" id="KW-0547">Nucleotide-binding</keyword>
<dbReference type="PROSITE" id="PS01011">
    <property type="entry name" value="FOLYLPOLYGLU_SYNT_1"/>
    <property type="match status" value="1"/>
</dbReference>
<dbReference type="EC" id="6.3.2.12" evidence="6"/>
<dbReference type="RefSeq" id="WP_120192535.1">
    <property type="nucleotide sequence ID" value="NZ_RAPK01000007.1"/>
</dbReference>
<comment type="pathway">
    <text evidence="3">Cofactor biosynthesis; tetrahydrofolylpolyglutamate biosynthesis.</text>
</comment>
<evidence type="ECO:0000256" key="17">
    <source>
        <dbReference type="ARBA" id="ARBA00049161"/>
    </source>
</evidence>
<dbReference type="GO" id="GO:0005737">
    <property type="term" value="C:cytoplasm"/>
    <property type="evidence" value="ECO:0007669"/>
    <property type="project" value="TreeGrafter"/>
</dbReference>
<dbReference type="InterPro" id="IPR036615">
    <property type="entry name" value="Mur_ligase_C_dom_sf"/>
</dbReference>
<dbReference type="PIRSF" id="PIRSF001563">
    <property type="entry name" value="Folylpolyglu_synth"/>
    <property type="match status" value="1"/>
</dbReference>
<keyword evidence="10" id="KW-0479">Metal-binding</keyword>
<evidence type="ECO:0000256" key="10">
    <source>
        <dbReference type="ARBA" id="ARBA00022723"/>
    </source>
</evidence>
<keyword evidence="12 18" id="KW-0067">ATP-binding</keyword>
<evidence type="ECO:0000256" key="1">
    <source>
        <dbReference type="ARBA" id="ARBA00001946"/>
    </source>
</evidence>
<evidence type="ECO:0000256" key="16">
    <source>
        <dbReference type="ARBA" id="ARBA00047493"/>
    </source>
</evidence>
<sequence length="431" mass="48205">MKTYKEARAWLEDRKKFGIHPGLERMTMLMEGLGNPERKMKSVHIGGTNGKGSTTAFLRNILEESGMEVGTFTSPYIETFRERIAVNGEPISEEAFLEAANVVRPIVESVEKSLFGPPTEFEVVTAIAARYFSSKAFPDVVIWEVGLGGRLDSTNVMLPLISVITNIGHDHQHILGDTVEEITREKAGIVKSGVPLITCEEKPESLEILEESVSEKFTKMYQLGRDFHIESIVPHQTGITFSFQSVFLKKLDEVQLSMLGPHQAKNAAAAVMAARYLKMYYAFPAEDDNILRGLQKTSWPGRLEVDQERKIIIDGAHNKEGMASLTEALRAHFSKDTFHFIIGTTKEKNVEDFLHPLESMNAATVSLAGFDFERAAEPENLKTESLSGTPTAYDTWQTAAAEVEKLRRPGEWLVMTGSLYFISAVRKEWKL</sequence>
<dbReference type="Pfam" id="PF08245">
    <property type="entry name" value="Mur_ligase_M"/>
    <property type="match status" value="1"/>
</dbReference>
<feature type="domain" description="Mur ligase C-terminal" evidence="19">
    <location>
        <begin position="301"/>
        <end position="418"/>
    </location>
</feature>
<evidence type="ECO:0000313" key="22">
    <source>
        <dbReference type="Proteomes" id="UP000285120"/>
    </source>
</evidence>
<dbReference type="Pfam" id="PF02875">
    <property type="entry name" value="Mur_ligase_C"/>
    <property type="match status" value="1"/>
</dbReference>
<comment type="pathway">
    <text evidence="2">Cofactor biosynthesis; tetrahydrofolate biosynthesis; 7,8-dihydrofolate from 2-amino-4-hydroxy-6-hydroxymethyl-7,8-dihydropteridine diphosphate and 4-aminobenzoate: step 2/2.</text>
</comment>